<evidence type="ECO:0000256" key="15">
    <source>
        <dbReference type="ARBA" id="ARBA00093567"/>
    </source>
</evidence>
<dbReference type="InterPro" id="IPR023401">
    <property type="entry name" value="ODC_N"/>
</dbReference>
<evidence type="ECO:0000256" key="8">
    <source>
        <dbReference type="ARBA" id="ARBA00093226"/>
    </source>
</evidence>
<dbReference type="GO" id="GO:0042562">
    <property type="term" value="F:hormone binding"/>
    <property type="evidence" value="ECO:0007669"/>
    <property type="project" value="TreeGrafter"/>
</dbReference>
<dbReference type="InterPro" id="IPR036291">
    <property type="entry name" value="NAD(P)-bd_dom_sf"/>
</dbReference>
<comment type="catalytic activity">
    <reaction evidence="7">
        <text>L-proline + NADP(+) = 1-pyrroline-2-carboxylate + NADPH + H(+)</text>
        <dbReference type="Rhea" id="RHEA:20317"/>
        <dbReference type="ChEBI" id="CHEBI:15378"/>
        <dbReference type="ChEBI" id="CHEBI:39785"/>
        <dbReference type="ChEBI" id="CHEBI:57783"/>
        <dbReference type="ChEBI" id="CHEBI:58349"/>
        <dbReference type="ChEBI" id="CHEBI:60039"/>
        <dbReference type="EC" id="1.5.1.1"/>
    </reaction>
    <physiologicalReaction direction="right-to-left" evidence="7">
        <dbReference type="Rhea" id="RHEA:20319"/>
    </physiologicalReaction>
</comment>
<dbReference type="Pfam" id="PF02423">
    <property type="entry name" value="OCD_Mu_crystall"/>
    <property type="match status" value="1"/>
</dbReference>
<proteinExistence type="inferred from homology"/>
<name>A0AA35QXR6_GEOBA</name>
<dbReference type="GO" id="GO:0005737">
    <property type="term" value="C:cytoplasm"/>
    <property type="evidence" value="ECO:0007669"/>
    <property type="project" value="TreeGrafter"/>
</dbReference>
<evidence type="ECO:0000313" key="18">
    <source>
        <dbReference type="EMBL" id="CAI7994613.1"/>
    </source>
</evidence>
<evidence type="ECO:0000256" key="16">
    <source>
        <dbReference type="ARBA" id="ARBA00093598"/>
    </source>
</evidence>
<evidence type="ECO:0000256" key="5">
    <source>
        <dbReference type="ARBA" id="ARBA00093190"/>
    </source>
</evidence>
<evidence type="ECO:0000256" key="4">
    <source>
        <dbReference type="ARBA" id="ARBA00033420"/>
    </source>
</evidence>
<dbReference type="PANTHER" id="PTHR13812:SF19">
    <property type="entry name" value="KETIMINE REDUCTASE MU-CRYSTALLIN"/>
    <property type="match status" value="1"/>
</dbReference>
<comment type="catalytic activity">
    <reaction evidence="5">
        <text>L-pipecolate + NAD(+) = Delta(1)-piperideine-2-carboxylate + NADH + H(+)</text>
        <dbReference type="Rhea" id="RHEA:30807"/>
        <dbReference type="ChEBI" id="CHEBI:15378"/>
        <dbReference type="ChEBI" id="CHEBI:57540"/>
        <dbReference type="ChEBI" id="CHEBI:57945"/>
        <dbReference type="ChEBI" id="CHEBI:61185"/>
        <dbReference type="ChEBI" id="CHEBI:77631"/>
        <dbReference type="EC" id="1.5.1.1"/>
    </reaction>
    <physiologicalReaction direction="right-to-left" evidence="5">
        <dbReference type="Rhea" id="RHEA:30809"/>
    </physiologicalReaction>
</comment>
<comment type="catalytic activity">
    <reaction evidence="12">
        <text>(3R)-1,4-thiomorpholine-3-carboxylate + NADP(+) = 3,4-dehydrothiomorpholine-3-carboxylate + NADPH + 2 H(+)</text>
        <dbReference type="Rhea" id="RHEA:12500"/>
        <dbReference type="ChEBI" id="CHEBI:15378"/>
        <dbReference type="ChEBI" id="CHEBI:57783"/>
        <dbReference type="ChEBI" id="CHEBI:58349"/>
        <dbReference type="ChEBI" id="CHEBI:58517"/>
        <dbReference type="ChEBI" id="CHEBI:176873"/>
        <dbReference type="EC" id="1.5.1.25"/>
    </reaction>
    <physiologicalReaction direction="right-to-left" evidence="12">
        <dbReference type="Rhea" id="RHEA:12502"/>
    </physiologicalReaction>
</comment>
<dbReference type="FunFam" id="3.40.50.720:FF:000241">
    <property type="entry name" value="ketimine reductase mu-crystallin"/>
    <property type="match status" value="1"/>
</dbReference>
<organism evidence="18 19">
    <name type="scientific">Geodia barretti</name>
    <name type="common">Barrett's horny sponge</name>
    <dbReference type="NCBI Taxonomy" id="519541"/>
    <lineage>
        <taxon>Eukaryota</taxon>
        <taxon>Metazoa</taxon>
        <taxon>Porifera</taxon>
        <taxon>Demospongiae</taxon>
        <taxon>Heteroscleromorpha</taxon>
        <taxon>Tetractinellida</taxon>
        <taxon>Astrophorina</taxon>
        <taxon>Geodiidae</taxon>
        <taxon>Geodia</taxon>
    </lineage>
</organism>
<dbReference type="GO" id="GO:0050241">
    <property type="term" value="F:pyrroline-2-carboxylate reductase activity"/>
    <property type="evidence" value="ECO:0007669"/>
    <property type="project" value="UniProtKB-EC"/>
</dbReference>
<evidence type="ECO:0000256" key="3">
    <source>
        <dbReference type="ARBA" id="ARBA00015173"/>
    </source>
</evidence>
<dbReference type="AlphaFoldDB" id="A0AA35QXR6"/>
<evidence type="ECO:0000256" key="7">
    <source>
        <dbReference type="ARBA" id="ARBA00093203"/>
    </source>
</evidence>
<gene>
    <name evidence="18" type="ORF">GBAR_LOCUS1514</name>
</gene>
<comment type="caution">
    <text evidence="18">The sequence shown here is derived from an EMBL/GenBank/DDBJ whole genome shotgun (WGS) entry which is preliminary data.</text>
</comment>
<reference evidence="18" key="1">
    <citation type="submission" date="2023-03" db="EMBL/GenBank/DDBJ databases">
        <authorList>
            <person name="Steffen K."/>
            <person name="Cardenas P."/>
        </authorList>
    </citation>
    <scope>NUCLEOTIDE SEQUENCE</scope>
</reference>
<comment type="catalytic activity">
    <reaction evidence="8">
        <text>(3R)-1,4-thiomorpholine-3-carboxylate + NAD(+) = 3,4-dehydrothiomorpholine-3-carboxylate + NADH + 2 H(+)</text>
        <dbReference type="Rhea" id="RHEA:12504"/>
        <dbReference type="ChEBI" id="CHEBI:15378"/>
        <dbReference type="ChEBI" id="CHEBI:57540"/>
        <dbReference type="ChEBI" id="CHEBI:57945"/>
        <dbReference type="ChEBI" id="CHEBI:58517"/>
        <dbReference type="ChEBI" id="CHEBI:176873"/>
        <dbReference type="EC" id="1.5.1.25"/>
    </reaction>
    <physiologicalReaction direction="right-to-left" evidence="8">
        <dbReference type="Rhea" id="RHEA:12506"/>
    </physiologicalReaction>
</comment>
<comment type="catalytic activity">
    <reaction evidence="9">
        <text>(S)-cystathionine ketimine + NADPH + 2 H(+) = (3R,5S)-2,3,5,6,7-pentahydro-1,4-thiazepine-3,5-dicarboxylate + NADP(+)</text>
        <dbReference type="Rhea" id="RHEA:68036"/>
        <dbReference type="ChEBI" id="CHEBI:15378"/>
        <dbReference type="ChEBI" id="CHEBI:57783"/>
        <dbReference type="ChEBI" id="CHEBI:58349"/>
        <dbReference type="ChEBI" id="CHEBI:176808"/>
        <dbReference type="ChEBI" id="CHEBI:176810"/>
    </reaction>
    <physiologicalReaction direction="left-to-right" evidence="9">
        <dbReference type="Rhea" id="RHEA:68037"/>
    </physiologicalReaction>
</comment>
<comment type="similarity">
    <text evidence="1">Belongs to the ornithine cyclodeaminase/mu-crystallin family.</text>
</comment>
<comment type="catalytic activity">
    <reaction evidence="14">
        <text>L-pipecolate + NADP(+) = Delta(1)-piperideine-2-carboxylate + NADPH + H(+)</text>
        <dbReference type="Rhea" id="RHEA:12524"/>
        <dbReference type="ChEBI" id="CHEBI:15378"/>
        <dbReference type="ChEBI" id="CHEBI:57783"/>
        <dbReference type="ChEBI" id="CHEBI:58349"/>
        <dbReference type="ChEBI" id="CHEBI:61185"/>
        <dbReference type="ChEBI" id="CHEBI:77631"/>
        <dbReference type="EC" id="1.5.1.1"/>
    </reaction>
    <physiologicalReaction direction="right-to-left" evidence="14">
        <dbReference type="Rhea" id="RHEA:12526"/>
    </physiologicalReaction>
</comment>
<dbReference type="Gene3D" id="3.40.50.720">
    <property type="entry name" value="NAD(P)-binding Rossmann-like Domain"/>
    <property type="match status" value="1"/>
</dbReference>
<dbReference type="InterPro" id="IPR003462">
    <property type="entry name" value="ODC_Mu_crystall"/>
</dbReference>
<comment type="catalytic activity">
    <reaction evidence="10">
        <text>(R)-lanthionine ketimine + NADPH + 2 H(+) = (3R,5R)-1,4-thiomorpholine-3,5-dicarboxylate + NADP(+)</text>
        <dbReference type="Rhea" id="RHEA:68040"/>
        <dbReference type="ChEBI" id="CHEBI:15378"/>
        <dbReference type="ChEBI" id="CHEBI:57783"/>
        <dbReference type="ChEBI" id="CHEBI:58349"/>
        <dbReference type="ChEBI" id="CHEBI:176891"/>
        <dbReference type="ChEBI" id="CHEBI:176892"/>
    </reaction>
    <physiologicalReaction direction="left-to-right" evidence="10">
        <dbReference type="Rhea" id="RHEA:68041"/>
    </physiologicalReaction>
</comment>
<evidence type="ECO:0000256" key="1">
    <source>
        <dbReference type="ARBA" id="ARBA00008903"/>
    </source>
</evidence>
<evidence type="ECO:0000256" key="17">
    <source>
        <dbReference type="ARBA" id="ARBA00093650"/>
    </source>
</evidence>
<evidence type="ECO:0000256" key="9">
    <source>
        <dbReference type="ARBA" id="ARBA00093227"/>
    </source>
</evidence>
<dbReference type="PIRSF" id="PIRSF001439">
    <property type="entry name" value="CryM"/>
    <property type="match status" value="1"/>
</dbReference>
<dbReference type="EMBL" id="CASHTH010000222">
    <property type="protein sequence ID" value="CAI7994613.1"/>
    <property type="molecule type" value="Genomic_DNA"/>
</dbReference>
<accession>A0AA35QXR6</accession>
<dbReference type="GO" id="GO:0047127">
    <property type="term" value="F:thiomorpholine-carboxylate dehydrogenase activity"/>
    <property type="evidence" value="ECO:0007669"/>
    <property type="project" value="UniProtKB-EC"/>
</dbReference>
<comment type="catalytic activity">
    <reaction evidence="13">
        <text>L-proline + NAD(+) = 1-pyrroline-2-carboxylate + NADH + H(+)</text>
        <dbReference type="Rhea" id="RHEA:20321"/>
        <dbReference type="ChEBI" id="CHEBI:15378"/>
        <dbReference type="ChEBI" id="CHEBI:39785"/>
        <dbReference type="ChEBI" id="CHEBI:57540"/>
        <dbReference type="ChEBI" id="CHEBI:57945"/>
        <dbReference type="ChEBI" id="CHEBI:60039"/>
        <dbReference type="EC" id="1.5.1.1"/>
    </reaction>
    <physiologicalReaction direction="right-to-left" evidence="13">
        <dbReference type="Rhea" id="RHEA:20323"/>
    </physiologicalReaction>
</comment>
<evidence type="ECO:0000256" key="6">
    <source>
        <dbReference type="ARBA" id="ARBA00093197"/>
    </source>
</evidence>
<evidence type="ECO:0000256" key="14">
    <source>
        <dbReference type="ARBA" id="ARBA00093273"/>
    </source>
</evidence>
<evidence type="ECO:0000256" key="10">
    <source>
        <dbReference type="ARBA" id="ARBA00093248"/>
    </source>
</evidence>
<dbReference type="PANTHER" id="PTHR13812">
    <property type="entry name" value="KETIMINE REDUCTASE MU-CRYSTALLIN"/>
    <property type="match status" value="1"/>
</dbReference>
<evidence type="ECO:0000256" key="12">
    <source>
        <dbReference type="ARBA" id="ARBA00093263"/>
    </source>
</evidence>
<keyword evidence="19" id="KW-1185">Reference proteome</keyword>
<comment type="subunit">
    <text evidence="15">Homodimer. Binds the thyroid hormone triiodothyronine (T3); T3 binding inhibits enzymatic activity.</text>
</comment>
<comment type="catalytic activity">
    <reaction evidence="6">
        <text>Delta(2)-thiazoline-2-carboxylate + NADPH + 2 H(+) = L-thiazolidine-2-carboxylate + NADP(+)</text>
        <dbReference type="Rhea" id="RHEA:68072"/>
        <dbReference type="ChEBI" id="CHEBI:15378"/>
        <dbReference type="ChEBI" id="CHEBI:57783"/>
        <dbReference type="ChEBI" id="CHEBI:58349"/>
        <dbReference type="ChEBI" id="CHEBI:176895"/>
        <dbReference type="ChEBI" id="CHEBI:176896"/>
    </reaction>
    <physiologicalReaction direction="left-to-right" evidence="6">
        <dbReference type="Rhea" id="RHEA:68073"/>
    </physiologicalReaction>
</comment>
<comment type="catalytic activity">
    <reaction evidence="11">
        <text>(S)-cystathionine ketimine + NADH + 2 H(+) = (3R,5S)-2,3,5,6,7-pentahydro-1,4-thiazepine-3,5-dicarboxylate + NAD(+)</text>
        <dbReference type="Rhea" id="RHEA:68032"/>
        <dbReference type="ChEBI" id="CHEBI:15378"/>
        <dbReference type="ChEBI" id="CHEBI:57540"/>
        <dbReference type="ChEBI" id="CHEBI:57945"/>
        <dbReference type="ChEBI" id="CHEBI:176808"/>
        <dbReference type="ChEBI" id="CHEBI:176810"/>
    </reaction>
    <physiologicalReaction direction="left-to-right" evidence="11">
        <dbReference type="Rhea" id="RHEA:68033"/>
    </physiologicalReaction>
</comment>
<protein>
    <recommendedName>
        <fullName evidence="3">Ketimine reductase mu-crystallin</fullName>
        <ecNumber evidence="16">1.5.1.1</ecNumber>
        <ecNumber evidence="2">1.5.1.25</ecNumber>
    </recommendedName>
    <alternativeName>
        <fullName evidence="17">1-piperideine-2-carboxylate/1-pyrroline-2-carboxylate reductase</fullName>
    </alternativeName>
    <alternativeName>
        <fullName evidence="4">NADP-regulated thyroid-hormone-binding protein</fullName>
    </alternativeName>
</protein>
<dbReference type="EC" id="1.5.1.25" evidence="2"/>
<evidence type="ECO:0000256" key="2">
    <source>
        <dbReference type="ARBA" id="ARBA00012883"/>
    </source>
</evidence>
<dbReference type="Gene3D" id="3.30.1780.10">
    <property type="entry name" value="ornithine cyclodeaminase, domain 1"/>
    <property type="match status" value="1"/>
</dbReference>
<evidence type="ECO:0000256" key="13">
    <source>
        <dbReference type="ARBA" id="ARBA00093264"/>
    </source>
</evidence>
<sequence length="324" mass="34980">MASNCSLPFVYISGEEVRRLVGMAELIEEMARGLRWVSERDEGGVVQPVRTVVRVDKYCGNLGLMPAYSSKSDSLGAKLVTFYPHQIEGVPSHQAIVIVLDPRTGTLQAIVDGVEITNMRTAAASACAARALLQQAPRVLCIVGSGVQARSHAEALRIHHSFSEVRIWGRSAASAQRCADEVRAKVSLSLPDALRDADVVVAVTLATEPLIRGEWLKTGAVVISVGACHSDWRELDDDVMLNSLVTVDSCDAAMKESGDIIQSGAEIFAEIGEVISGAKPLPSLSDCGKKFLMFKSLGMAIEDVLSGTLIYHRFMERQTSRQPT</sequence>
<dbReference type="Proteomes" id="UP001174909">
    <property type="component" value="Unassembled WGS sequence"/>
</dbReference>
<evidence type="ECO:0000313" key="19">
    <source>
        <dbReference type="Proteomes" id="UP001174909"/>
    </source>
</evidence>
<dbReference type="SUPFAM" id="SSF51735">
    <property type="entry name" value="NAD(P)-binding Rossmann-fold domains"/>
    <property type="match status" value="1"/>
</dbReference>
<evidence type="ECO:0000256" key="11">
    <source>
        <dbReference type="ARBA" id="ARBA00093250"/>
    </source>
</evidence>
<dbReference type="EC" id="1.5.1.1" evidence="16"/>